<name>F5YA66_LEAAZ</name>
<dbReference type="EMBL" id="CP001841">
    <property type="protein sequence ID" value="AEF80362.1"/>
    <property type="molecule type" value="Genomic_DNA"/>
</dbReference>
<protein>
    <recommendedName>
        <fullName evidence="1">DUF3786 domain-containing protein</fullName>
    </recommendedName>
</protein>
<proteinExistence type="predicted"/>
<dbReference type="STRING" id="545695.TREAZ_0767"/>
<accession>F5YA66</accession>
<dbReference type="RefSeq" id="WP_015711200.1">
    <property type="nucleotide sequence ID" value="NC_015577.1"/>
</dbReference>
<organism evidence="2 3">
    <name type="scientific">Leadbettera azotonutricia (strain ATCC BAA-888 / DSM 13862 / ZAS-9)</name>
    <name type="common">Treponema azotonutricium</name>
    <dbReference type="NCBI Taxonomy" id="545695"/>
    <lineage>
        <taxon>Bacteria</taxon>
        <taxon>Pseudomonadati</taxon>
        <taxon>Spirochaetota</taxon>
        <taxon>Spirochaetia</taxon>
        <taxon>Spirochaetales</taxon>
        <taxon>Breznakiellaceae</taxon>
        <taxon>Leadbettera</taxon>
    </lineage>
</organism>
<evidence type="ECO:0000313" key="2">
    <source>
        <dbReference type="EMBL" id="AEF80362.1"/>
    </source>
</evidence>
<dbReference type="eggNOG" id="ENOG5032RHG">
    <property type="taxonomic scope" value="Bacteria"/>
</dbReference>
<evidence type="ECO:0000313" key="3">
    <source>
        <dbReference type="Proteomes" id="UP000009222"/>
    </source>
</evidence>
<keyword evidence="3" id="KW-1185">Reference proteome</keyword>
<sequence length="203" mass="22595">MVEYPMPNGYELTYEAVRPKLKACDFPDAALRLGLDLISPSRMEADFLGRRYEISKTGVRPLDGFPVNPNSLSVLVYYAASRGNAKPGSDFRLLHNFAGPIFTGSGNQWMTSSLAQRYSSDYPGFCAAAKVLGFLPLEKTKRGEFSWRGPVLPCIPVQIAYFEADEEFPCEIKIYYDKSVSDYLEFEPLAVLTGCIAGALKIY</sequence>
<dbReference type="Pfam" id="PF12654">
    <property type="entry name" value="DUF3786"/>
    <property type="match status" value="1"/>
</dbReference>
<dbReference type="Proteomes" id="UP000009222">
    <property type="component" value="Chromosome"/>
</dbReference>
<reference evidence="2 3" key="2">
    <citation type="journal article" date="2011" name="ISME J.">
        <title>RNA-seq reveals cooperative metabolic interactions between two termite-gut spirochete species in co-culture.</title>
        <authorList>
            <person name="Rosenthal A.Z."/>
            <person name="Matson E.G."/>
            <person name="Eldar A."/>
            <person name="Leadbetter J.R."/>
        </authorList>
    </citation>
    <scope>NUCLEOTIDE SEQUENCE [LARGE SCALE GENOMIC DNA]</scope>
    <source>
        <strain evidence="3">ATCC BAA-888 / DSM 13862 / ZAS-9</strain>
    </source>
</reference>
<dbReference type="InterPro" id="IPR024264">
    <property type="entry name" value="DUF3786"/>
</dbReference>
<gene>
    <name evidence="2" type="ordered locus">TREAZ_0767</name>
</gene>
<dbReference type="KEGG" id="taz:TREAZ_0767"/>
<dbReference type="AlphaFoldDB" id="F5YA66"/>
<dbReference type="InParanoid" id="F5YA66"/>
<reference evidence="3" key="1">
    <citation type="submission" date="2009-12" db="EMBL/GenBank/DDBJ databases">
        <title>Complete sequence of Treponema azotonutricium strain ZAS-9.</title>
        <authorList>
            <person name="Tetu S.G."/>
            <person name="Matson E."/>
            <person name="Ren Q."/>
            <person name="Seshadri R."/>
            <person name="Elbourne L."/>
            <person name="Hassan K.A."/>
            <person name="Durkin A."/>
            <person name="Radune D."/>
            <person name="Mohamoud Y."/>
            <person name="Shay R."/>
            <person name="Jin S."/>
            <person name="Zhang X."/>
            <person name="Lucey K."/>
            <person name="Ballor N.R."/>
            <person name="Ottesen E."/>
            <person name="Rosenthal R."/>
            <person name="Allen A."/>
            <person name="Leadbetter J.R."/>
            <person name="Paulsen I.T."/>
        </authorList>
    </citation>
    <scope>NUCLEOTIDE SEQUENCE [LARGE SCALE GENOMIC DNA]</scope>
    <source>
        <strain evidence="3">ATCC BAA-888 / DSM 13862 / ZAS-9</strain>
    </source>
</reference>
<evidence type="ECO:0000259" key="1">
    <source>
        <dbReference type="Pfam" id="PF12654"/>
    </source>
</evidence>
<feature type="domain" description="DUF3786" evidence="1">
    <location>
        <begin position="25"/>
        <end position="197"/>
    </location>
</feature>
<dbReference type="HOGENOM" id="CLU_106581_2_0_12"/>
<dbReference type="OrthoDB" id="1795981at2"/>